<evidence type="ECO:0000256" key="1">
    <source>
        <dbReference type="SAM" id="MobiDB-lite"/>
    </source>
</evidence>
<dbReference type="EMBL" id="JAKUCV010002689">
    <property type="protein sequence ID" value="KAJ4841809.1"/>
    <property type="molecule type" value="Genomic_DNA"/>
</dbReference>
<dbReference type="AlphaFoldDB" id="A0A9Q0G3R8"/>
<accession>A0A9Q0G3R8</accession>
<reference evidence="2" key="1">
    <citation type="submission" date="2022-02" db="EMBL/GenBank/DDBJ databases">
        <authorList>
            <person name="Henning P.M."/>
            <person name="McCubbin A.G."/>
            <person name="Shore J.S."/>
        </authorList>
    </citation>
    <scope>NUCLEOTIDE SEQUENCE</scope>
    <source>
        <strain evidence="2">F60SS</strain>
        <tissue evidence="2">Leaves</tissue>
    </source>
</reference>
<sequence length="144" mass="15348">MLVDQRVRIVGYEPMANDCELVDQQDGPTRDLVCRICCFLAYPTSSAEQRINMEPVMEMPPTHQRNGNSGCPGGSTTALYSLVCATCYSNPPKPTPSIVPYYGNGTGLANSSFGGIGGSWFKSSRRGPAWSSSKSTSAADAGLE</sequence>
<protein>
    <submittedName>
        <fullName evidence="2">Uncharacterized protein</fullName>
    </submittedName>
</protein>
<name>A0A9Q0G3R8_9ROSI</name>
<evidence type="ECO:0000313" key="2">
    <source>
        <dbReference type="EMBL" id="KAJ4841809.1"/>
    </source>
</evidence>
<reference evidence="2" key="2">
    <citation type="journal article" date="2023" name="Plants (Basel)">
        <title>Annotation of the Turnera subulata (Passifloraceae) Draft Genome Reveals the S-Locus Evolved after the Divergence of Turneroideae from Passifloroideae in a Stepwise Manner.</title>
        <authorList>
            <person name="Henning P.M."/>
            <person name="Roalson E.H."/>
            <person name="Mir W."/>
            <person name="McCubbin A.G."/>
            <person name="Shore J.S."/>
        </authorList>
    </citation>
    <scope>NUCLEOTIDE SEQUENCE</scope>
    <source>
        <strain evidence="2">F60SS</strain>
    </source>
</reference>
<comment type="caution">
    <text evidence="2">The sequence shown here is derived from an EMBL/GenBank/DDBJ whole genome shotgun (WGS) entry which is preliminary data.</text>
</comment>
<evidence type="ECO:0000313" key="3">
    <source>
        <dbReference type="Proteomes" id="UP001141552"/>
    </source>
</evidence>
<gene>
    <name evidence="2" type="ORF">Tsubulata_046106</name>
</gene>
<feature type="region of interest" description="Disordered" evidence="1">
    <location>
        <begin position="122"/>
        <end position="144"/>
    </location>
</feature>
<dbReference type="Proteomes" id="UP001141552">
    <property type="component" value="Unassembled WGS sequence"/>
</dbReference>
<keyword evidence="3" id="KW-1185">Reference proteome</keyword>
<organism evidence="2 3">
    <name type="scientific">Turnera subulata</name>
    <dbReference type="NCBI Taxonomy" id="218843"/>
    <lineage>
        <taxon>Eukaryota</taxon>
        <taxon>Viridiplantae</taxon>
        <taxon>Streptophyta</taxon>
        <taxon>Embryophyta</taxon>
        <taxon>Tracheophyta</taxon>
        <taxon>Spermatophyta</taxon>
        <taxon>Magnoliopsida</taxon>
        <taxon>eudicotyledons</taxon>
        <taxon>Gunneridae</taxon>
        <taxon>Pentapetalae</taxon>
        <taxon>rosids</taxon>
        <taxon>fabids</taxon>
        <taxon>Malpighiales</taxon>
        <taxon>Passifloraceae</taxon>
        <taxon>Turnera</taxon>
    </lineage>
</organism>
<proteinExistence type="predicted"/>